<evidence type="ECO:0000313" key="4">
    <source>
        <dbReference type="Proteomes" id="UP000232323"/>
    </source>
</evidence>
<feature type="region of interest" description="Disordered" evidence="2">
    <location>
        <begin position="787"/>
        <end position="806"/>
    </location>
</feature>
<feature type="region of interest" description="Disordered" evidence="2">
    <location>
        <begin position="142"/>
        <end position="164"/>
    </location>
</feature>
<evidence type="ECO:0000313" key="3">
    <source>
        <dbReference type="EMBL" id="GAX81180.1"/>
    </source>
</evidence>
<dbReference type="PANTHER" id="PTHR40515:SF1">
    <property type="entry name" value="CILIA- AND FLAGELLA-ASSOCIATED PROTEIN 157"/>
    <property type="match status" value="1"/>
</dbReference>
<protein>
    <submittedName>
        <fullName evidence="3">Uncharacterized protein</fullName>
    </submittedName>
</protein>
<evidence type="ECO:0000256" key="2">
    <source>
        <dbReference type="SAM" id="MobiDB-lite"/>
    </source>
</evidence>
<feature type="region of interest" description="Disordered" evidence="2">
    <location>
        <begin position="1"/>
        <end position="81"/>
    </location>
</feature>
<proteinExistence type="predicted"/>
<dbReference type="AlphaFoldDB" id="A0A250XEI3"/>
<sequence>MKVSSLTENYEPIQRMAQKTEKLRQELRKMSKAGHKKPSLSVDVDDGQALSGGTSPTPSVRRASETNGNMADLGATLNGPGRRLVSMRASRQSINSDDDDEGGVQTMRAGVGNSVNGASKAMGGFSGVSKFAAGTIKSPSMFNRKSSMNTGSPTKWGSSMGSGSLAQMDQQQSYIQRIYNLEEEVVKWKDRVKDLVADGEKRQASYIRREDELQHKVDQQREELDVMSGKRPTAISEEAERLRKTTIGPTTIQDLHGQVAAERAALSHINDDWHKKTVAMRNDLESTQAIATKLDQMYKLSEEECLRLKAQYKCQEDDRQYLIRQIVSLKNDNKRLTTELERMNAELQEVMQERDNAVSMTLLTSTLVPHSETYQNTSSTQNNLKNADIVQSLQKMLDQERKRTRQARAAHTALLQQRTELQSVLRQCLDDVRSKMPADGGVKRASISGAAVGVTGDSGPTVSHGTRVQAHGFGSYRPASARVVTGNSNRIDAGASYQHSAAAAAAGLSSSTRRPTSAALRTGRRPFSAAAGMPASVVSAEHDGGGVVLMLVPSGTRSEFVEELMKREQLLIQLYTSAFPPPQPLIPGDAAMDAVMAQEERHVQEVLQAARQAGQMTKPVSAATVSSTATASSKPVNLLEQRQQQLQLGIGNINNVTSTAGSVNNSTSAIQAGNRGGPAAGKEQFSSNGFGARAVVPAGFSSSTTNNQLRPASAVSKPPSWSLNTNVQLAEFLSGGGGSTRTPGASGVGPLVVSAGAIASNSSSVLGTEGDGDTGVSNVQSNKPVVAGALSSWGRPVSAAAPSNRR</sequence>
<dbReference type="STRING" id="1157962.A0A250XEI3"/>
<comment type="caution">
    <text evidence="3">The sequence shown here is derived from an EMBL/GenBank/DDBJ whole genome shotgun (WGS) entry which is preliminary data.</text>
</comment>
<reference evidence="3 4" key="1">
    <citation type="submission" date="2017-08" db="EMBL/GenBank/DDBJ databases">
        <title>Acidophilic green algal genome provides insights into adaptation to an acidic environment.</title>
        <authorList>
            <person name="Hirooka S."/>
            <person name="Hirose Y."/>
            <person name="Kanesaki Y."/>
            <person name="Higuchi S."/>
            <person name="Fujiwara T."/>
            <person name="Onuma R."/>
            <person name="Era A."/>
            <person name="Ohbayashi R."/>
            <person name="Uzuka A."/>
            <person name="Nozaki H."/>
            <person name="Yoshikawa H."/>
            <person name="Miyagishima S.Y."/>
        </authorList>
    </citation>
    <scope>NUCLEOTIDE SEQUENCE [LARGE SCALE GENOMIC DNA]</scope>
    <source>
        <strain evidence="3 4">NIES-2499</strain>
    </source>
</reference>
<dbReference type="Proteomes" id="UP000232323">
    <property type="component" value="Unassembled WGS sequence"/>
</dbReference>
<keyword evidence="4" id="KW-1185">Reference proteome</keyword>
<evidence type="ECO:0000256" key="1">
    <source>
        <dbReference type="SAM" id="Coils"/>
    </source>
</evidence>
<feature type="coiled-coil region" evidence="1">
    <location>
        <begin position="326"/>
        <end position="360"/>
    </location>
</feature>
<feature type="compositionally biased region" description="Basic and acidic residues" evidence="2">
    <location>
        <begin position="18"/>
        <end position="29"/>
    </location>
</feature>
<gene>
    <name evidence="3" type="ORF">CEUSTIGMA_g8613.t1</name>
</gene>
<keyword evidence="1" id="KW-0175">Coiled coil</keyword>
<name>A0A250XEI3_9CHLO</name>
<dbReference type="OrthoDB" id="542225at2759"/>
<organism evidence="3 4">
    <name type="scientific">Chlamydomonas eustigma</name>
    <dbReference type="NCBI Taxonomy" id="1157962"/>
    <lineage>
        <taxon>Eukaryota</taxon>
        <taxon>Viridiplantae</taxon>
        <taxon>Chlorophyta</taxon>
        <taxon>core chlorophytes</taxon>
        <taxon>Chlorophyceae</taxon>
        <taxon>CS clade</taxon>
        <taxon>Chlamydomonadales</taxon>
        <taxon>Chlamydomonadaceae</taxon>
        <taxon>Chlamydomonas</taxon>
    </lineage>
</organism>
<accession>A0A250XEI3</accession>
<feature type="coiled-coil region" evidence="1">
    <location>
        <begin position="178"/>
        <end position="230"/>
    </location>
</feature>
<dbReference type="EMBL" id="BEGY01000062">
    <property type="protein sequence ID" value="GAX81180.1"/>
    <property type="molecule type" value="Genomic_DNA"/>
</dbReference>
<dbReference type="PANTHER" id="PTHR40515">
    <property type="entry name" value="CILIA- AND FLAGELLA-ASSOCIATED PROTEIN 157"/>
    <property type="match status" value="1"/>
</dbReference>